<evidence type="ECO:0000256" key="2">
    <source>
        <dbReference type="ARBA" id="ARBA00022692"/>
    </source>
</evidence>
<keyword evidence="7" id="KW-1185">Reference proteome</keyword>
<gene>
    <name evidence="6" type="ORF">WA026_021363</name>
</gene>
<evidence type="ECO:0000313" key="6">
    <source>
        <dbReference type="EMBL" id="KAK9873128.1"/>
    </source>
</evidence>
<evidence type="ECO:0000256" key="5">
    <source>
        <dbReference type="SAM" id="Phobius"/>
    </source>
</evidence>
<evidence type="ECO:0000256" key="3">
    <source>
        <dbReference type="ARBA" id="ARBA00022989"/>
    </source>
</evidence>
<keyword evidence="3 5" id="KW-1133">Transmembrane helix</keyword>
<sequence>MEKLRKNEIYPQQKDKFDIELKNPSALSKKIGTIKYLVCSASVEPVLFLTMFASVMYQLVVQNLYLEKACRLEIRYNRSVCDAMTSRNIYGYTQQQETEVQKLVSQMVALRSVIQGSFPLIVVIFAGSWSDRHNRRKPLILIPIIGEILCCTLLILNSIFFYELPLISTTLGDSLPFALLGGWPCMYSGVFSYIGSKYKGEENTMRVGIITVTYTSAYLLGSSAGGFLYQQVGFVLFFIICLTLLIMAFIMGYFMLKDECEEIGSSQVEKMSMLRDLFSVKYIEGTFKAAFKSGPNRRRYKVISVLFVFLFVAGPYFGELYMNYMYTRLKFSWDAAQFGIFTCVQLIIQVFGSTISVVFFYRILHWEETFLGIISIMGSIISNFIFAFAKSGAYLYIGACCDLFLPTSGIAIRSFMSKIVPPNELAQANSIIAMVETTLPLIFGPLYTTVYKYTLSYCPGTYFFVSVILKFLSLNLFIWLYTEAMKDRKRAKRQEVNPVEETN</sequence>
<name>A0AAW1TS18_9CUCU</name>
<dbReference type="GO" id="GO:0016020">
    <property type="term" value="C:membrane"/>
    <property type="evidence" value="ECO:0007669"/>
    <property type="project" value="UniProtKB-SubCell"/>
</dbReference>
<keyword evidence="4 5" id="KW-0472">Membrane</keyword>
<evidence type="ECO:0008006" key="8">
    <source>
        <dbReference type="Google" id="ProtNLM"/>
    </source>
</evidence>
<dbReference type="GO" id="GO:0022857">
    <property type="term" value="F:transmembrane transporter activity"/>
    <property type="evidence" value="ECO:0007669"/>
    <property type="project" value="InterPro"/>
</dbReference>
<evidence type="ECO:0000313" key="7">
    <source>
        <dbReference type="Proteomes" id="UP001431783"/>
    </source>
</evidence>
<feature type="transmembrane region" description="Helical" evidence="5">
    <location>
        <begin position="235"/>
        <end position="256"/>
    </location>
</feature>
<comment type="caution">
    <text evidence="6">The sequence shown here is derived from an EMBL/GenBank/DDBJ whole genome shotgun (WGS) entry which is preliminary data.</text>
</comment>
<dbReference type="InterPro" id="IPR036259">
    <property type="entry name" value="MFS_trans_sf"/>
</dbReference>
<dbReference type="AlphaFoldDB" id="A0AAW1TS18"/>
<comment type="subcellular location">
    <subcellularLocation>
        <location evidence="1">Membrane</location>
        <topology evidence="1">Multi-pass membrane protein</topology>
    </subcellularLocation>
</comment>
<feature type="transmembrane region" description="Helical" evidence="5">
    <location>
        <begin position="207"/>
        <end position="229"/>
    </location>
</feature>
<dbReference type="InterPro" id="IPR011701">
    <property type="entry name" value="MFS"/>
</dbReference>
<feature type="transmembrane region" description="Helical" evidence="5">
    <location>
        <begin position="108"/>
        <end position="127"/>
    </location>
</feature>
<feature type="transmembrane region" description="Helical" evidence="5">
    <location>
        <begin position="36"/>
        <end position="57"/>
    </location>
</feature>
<feature type="transmembrane region" description="Helical" evidence="5">
    <location>
        <begin position="139"/>
        <end position="162"/>
    </location>
</feature>
<feature type="transmembrane region" description="Helical" evidence="5">
    <location>
        <begin position="395"/>
        <end position="416"/>
    </location>
</feature>
<keyword evidence="2 5" id="KW-0812">Transmembrane</keyword>
<dbReference type="Gene3D" id="1.20.1250.20">
    <property type="entry name" value="MFS general substrate transporter like domains"/>
    <property type="match status" value="1"/>
</dbReference>
<protein>
    <recommendedName>
        <fullName evidence="8">Solute carrier family 46 member 3</fullName>
    </recommendedName>
</protein>
<dbReference type="SUPFAM" id="SSF103473">
    <property type="entry name" value="MFS general substrate transporter"/>
    <property type="match status" value="1"/>
</dbReference>
<reference evidence="6 7" key="1">
    <citation type="submission" date="2023-03" db="EMBL/GenBank/DDBJ databases">
        <title>Genome insight into feeding habits of ladybird beetles.</title>
        <authorList>
            <person name="Li H.-S."/>
            <person name="Huang Y.-H."/>
            <person name="Pang H."/>
        </authorList>
    </citation>
    <scope>NUCLEOTIDE SEQUENCE [LARGE SCALE GENOMIC DNA]</scope>
    <source>
        <strain evidence="6">SYSU_2023b</strain>
        <tissue evidence="6">Whole body</tissue>
    </source>
</reference>
<dbReference type="EMBL" id="JARQZJ010000016">
    <property type="protein sequence ID" value="KAK9873128.1"/>
    <property type="molecule type" value="Genomic_DNA"/>
</dbReference>
<dbReference type="Pfam" id="PF07690">
    <property type="entry name" value="MFS_1"/>
    <property type="match status" value="1"/>
</dbReference>
<evidence type="ECO:0000256" key="4">
    <source>
        <dbReference type="ARBA" id="ARBA00023136"/>
    </source>
</evidence>
<dbReference type="PANTHER" id="PTHR23507">
    <property type="entry name" value="ZGC:174356"/>
    <property type="match status" value="1"/>
</dbReference>
<feature type="transmembrane region" description="Helical" evidence="5">
    <location>
        <begin position="428"/>
        <end position="450"/>
    </location>
</feature>
<accession>A0AAW1TS18</accession>
<feature type="transmembrane region" description="Helical" evidence="5">
    <location>
        <begin position="300"/>
        <end position="318"/>
    </location>
</feature>
<feature type="transmembrane region" description="Helical" evidence="5">
    <location>
        <begin position="462"/>
        <end position="482"/>
    </location>
</feature>
<feature type="transmembrane region" description="Helical" evidence="5">
    <location>
        <begin position="174"/>
        <end position="195"/>
    </location>
</feature>
<organism evidence="6 7">
    <name type="scientific">Henosepilachna vigintioctopunctata</name>
    <dbReference type="NCBI Taxonomy" id="420089"/>
    <lineage>
        <taxon>Eukaryota</taxon>
        <taxon>Metazoa</taxon>
        <taxon>Ecdysozoa</taxon>
        <taxon>Arthropoda</taxon>
        <taxon>Hexapoda</taxon>
        <taxon>Insecta</taxon>
        <taxon>Pterygota</taxon>
        <taxon>Neoptera</taxon>
        <taxon>Endopterygota</taxon>
        <taxon>Coleoptera</taxon>
        <taxon>Polyphaga</taxon>
        <taxon>Cucujiformia</taxon>
        <taxon>Coccinelloidea</taxon>
        <taxon>Coccinellidae</taxon>
        <taxon>Epilachninae</taxon>
        <taxon>Epilachnini</taxon>
        <taxon>Henosepilachna</taxon>
    </lineage>
</organism>
<proteinExistence type="predicted"/>
<dbReference type="PANTHER" id="PTHR23507:SF1">
    <property type="entry name" value="FI18259P1-RELATED"/>
    <property type="match status" value="1"/>
</dbReference>
<feature type="transmembrane region" description="Helical" evidence="5">
    <location>
        <begin position="338"/>
        <end position="363"/>
    </location>
</feature>
<feature type="transmembrane region" description="Helical" evidence="5">
    <location>
        <begin position="370"/>
        <end position="389"/>
    </location>
</feature>
<dbReference type="Proteomes" id="UP001431783">
    <property type="component" value="Unassembled WGS sequence"/>
</dbReference>
<evidence type="ECO:0000256" key="1">
    <source>
        <dbReference type="ARBA" id="ARBA00004141"/>
    </source>
</evidence>